<reference evidence="9 10" key="1">
    <citation type="submission" date="2019-06" db="EMBL/GenBank/DDBJ databases">
        <title>Draft genome sequence of the filamentous fungus Phialemoniopsis curvata isolated from diesel fuel.</title>
        <authorList>
            <person name="Varaljay V.A."/>
            <person name="Lyon W.J."/>
            <person name="Crouch A.L."/>
            <person name="Drake C.E."/>
            <person name="Hollomon J.M."/>
            <person name="Nadeau L.J."/>
            <person name="Nunn H.S."/>
            <person name="Stevenson B.S."/>
            <person name="Bojanowski C.L."/>
            <person name="Crookes-Goodson W.J."/>
        </authorList>
    </citation>
    <scope>NUCLEOTIDE SEQUENCE [LARGE SCALE GENOMIC DNA]</scope>
    <source>
        <strain evidence="9 10">D216</strain>
    </source>
</reference>
<dbReference type="InterPro" id="IPR007219">
    <property type="entry name" value="XnlR_reg_dom"/>
</dbReference>
<feature type="region of interest" description="Disordered" evidence="7">
    <location>
        <begin position="52"/>
        <end position="83"/>
    </location>
</feature>
<evidence type="ECO:0000259" key="8">
    <source>
        <dbReference type="PROSITE" id="PS50048"/>
    </source>
</evidence>
<dbReference type="SMART" id="SM00906">
    <property type="entry name" value="Fungal_trans"/>
    <property type="match status" value="1"/>
</dbReference>
<keyword evidence="6" id="KW-0539">Nucleus</keyword>
<comment type="caution">
    <text evidence="9">The sequence shown here is derived from an EMBL/GenBank/DDBJ whole genome shotgun (WGS) entry which is preliminary data.</text>
</comment>
<dbReference type="PROSITE" id="PS50048">
    <property type="entry name" value="ZN2_CY6_FUNGAL_2"/>
    <property type="match status" value="1"/>
</dbReference>
<evidence type="ECO:0000256" key="3">
    <source>
        <dbReference type="ARBA" id="ARBA00023015"/>
    </source>
</evidence>
<accession>A0A507B7H1</accession>
<feature type="region of interest" description="Disordered" evidence="7">
    <location>
        <begin position="1151"/>
        <end position="1208"/>
    </location>
</feature>
<evidence type="ECO:0000313" key="10">
    <source>
        <dbReference type="Proteomes" id="UP000319257"/>
    </source>
</evidence>
<keyword evidence="2" id="KW-0862">Zinc</keyword>
<keyword evidence="10" id="KW-1185">Reference proteome</keyword>
<dbReference type="Pfam" id="PF04082">
    <property type="entry name" value="Fungal_trans"/>
    <property type="match status" value="1"/>
</dbReference>
<dbReference type="InterPro" id="IPR001138">
    <property type="entry name" value="Zn2Cys6_DnaBD"/>
</dbReference>
<dbReference type="SMART" id="SM00066">
    <property type="entry name" value="GAL4"/>
    <property type="match status" value="1"/>
</dbReference>
<dbReference type="GO" id="GO:0006351">
    <property type="term" value="P:DNA-templated transcription"/>
    <property type="evidence" value="ECO:0007669"/>
    <property type="project" value="InterPro"/>
</dbReference>
<feature type="region of interest" description="Disordered" evidence="7">
    <location>
        <begin position="436"/>
        <end position="466"/>
    </location>
</feature>
<dbReference type="PANTHER" id="PTHR31944">
    <property type="entry name" value="HEME-RESPONSIVE ZINC FINGER TRANSCRIPTION FACTOR HAP1"/>
    <property type="match status" value="1"/>
</dbReference>
<organism evidence="9 10">
    <name type="scientific">Thyridium curvatum</name>
    <dbReference type="NCBI Taxonomy" id="1093900"/>
    <lineage>
        <taxon>Eukaryota</taxon>
        <taxon>Fungi</taxon>
        <taxon>Dikarya</taxon>
        <taxon>Ascomycota</taxon>
        <taxon>Pezizomycotina</taxon>
        <taxon>Sordariomycetes</taxon>
        <taxon>Sordariomycetidae</taxon>
        <taxon>Thyridiales</taxon>
        <taxon>Thyridiaceae</taxon>
        <taxon>Thyridium</taxon>
    </lineage>
</organism>
<dbReference type="PANTHER" id="PTHR31944:SF131">
    <property type="entry name" value="HEME-RESPONSIVE ZINC FINGER TRANSCRIPTION FACTOR HAP1"/>
    <property type="match status" value="1"/>
</dbReference>
<evidence type="ECO:0000256" key="6">
    <source>
        <dbReference type="ARBA" id="ARBA00023242"/>
    </source>
</evidence>
<feature type="compositionally biased region" description="Low complexity" evidence="7">
    <location>
        <begin position="1183"/>
        <end position="1201"/>
    </location>
</feature>
<dbReference type="GeneID" id="41973779"/>
<gene>
    <name evidence="9" type="ORF">E0L32_006332</name>
</gene>
<dbReference type="OrthoDB" id="4337792at2759"/>
<proteinExistence type="predicted"/>
<sequence length="1383" mass="153493">MPEPETRRRRRPAVSCTLCRKRKIRCNREFPCSNCMRSKSGTCNYESYPPLGHHRPATEETSSAQDVQQQEEEGEGEIEPPSLLSGHFLLSSQEDTASPANLLAASKKATASLAGESSAGASTLVGHPSPQDLQNKIKQLEEQLAALKPPGPRTPVREPQLLLNSAVGGILHTLSGDVVVRASQLFGQVKTTTYGIVHKRRLFGQTHWMSSIILLREIIEMLEPHLYTGELKAADMVQKCKVLARIIKKDRTPLWPAIPTTDLPPKEVADELVDNYMRTIEIQYRILHIPTFRKMYEAVWVSGAERDKDFMVQLNLVLAIGATTYDDNFSMRTSAIRWVYEAQTWRSAPHMKHRLKLQTLQTEILQILAQEMVGVDGALTWIGIGSLLRTALYMGLHRDPARLLKRGVLNAEMRRRIFNTILELVLGTSMTSGGPPLISVEDFDTDPPGNYDDEQLLEDDPTPKPSDVLTDTSAAIALRKSFPLRLGILKYLNNTGSQNSYEESLKLDAELREAYKTLRKAVQPPASSENGLCTVRVLDLLMNRYLMALHFPYYNLALQSSTFAYTRTALIDASVKAWRAVFPDSSRASFGGPETAAAAREANKGRSFDLLRRLTVCASGFFRTIFHQCAIAVAAELAAQVREGESLGPVTLRPDLLDMLACARDFFFRGVEAGDTSVKGYMVMCIASEPVRCYLDGRGREELPQRILCAAEESIARCLPLLEERAAAIKARPAGGSAGLGPDGIADPLAMETPGGTMDNWDFMMPGMEIDPEMNSDPMNWLFADIETAGSMVWHLGHARISDACCALELQRELHRPASQIILESQTSFLTHLLHAWQSFAGAFDHSPARATHTCMHADRGRLNRHQFICWTRLSLLIVVPLQTLLLDSSSRPAILRLSGHTSSRRRECNFEMAEVIALTASLAGIIQLADYGIKFARVLSSLSRQIGTTFEEIEQFGLEVRSFSSLVLLAQTSLRHHCSEHDESPILAYIADNSILDGISRESDIVKRHVRDARRRVAEINSNTRILAVAKWTFHKKSILELSPEMEKIKSSISVILSTVQVELAALSLTRLPADATAERERLQSDLTALKEVITMQTRAMEDLQRKIDTRDRHIDTLISTLAQQSGARDIRVSQAALVDLARSVVKDETLPGGQPLIPPPSSDNESVSSGKRPPSPPLKKAAVASSTASTASTHLTTPSDISDQRHRRIAPARTWRSMSSESTRSNVSYVAVTDTASLLTLPLHQLAGLQVVKGFVVLPRQVPRNVTARVDPLMKTSIVSSAMADELGLEVKSITDIAGSPWVHLGREWREQCFGTARVPWRRDTGFSGVQMMIDCAVFHWPEPMLIFGWPYPHGLEHNARFQTTYWSPTVAELMTWNVAM</sequence>
<dbReference type="CDD" id="cd12148">
    <property type="entry name" value="fungal_TF_MHR"/>
    <property type="match status" value="1"/>
</dbReference>
<dbReference type="Gene3D" id="4.10.240.10">
    <property type="entry name" value="Zn(2)-C6 fungal-type DNA-binding domain"/>
    <property type="match status" value="1"/>
</dbReference>
<evidence type="ECO:0000256" key="5">
    <source>
        <dbReference type="ARBA" id="ARBA00023163"/>
    </source>
</evidence>
<dbReference type="EMBL" id="SKBQ01000035">
    <property type="protein sequence ID" value="TPX13359.1"/>
    <property type="molecule type" value="Genomic_DNA"/>
</dbReference>
<feature type="compositionally biased region" description="Acidic residues" evidence="7">
    <location>
        <begin position="69"/>
        <end position="78"/>
    </location>
</feature>
<dbReference type="GO" id="GO:0001228">
    <property type="term" value="F:DNA-binding transcription activator activity, RNA polymerase II-specific"/>
    <property type="evidence" value="ECO:0007669"/>
    <property type="project" value="TreeGrafter"/>
</dbReference>
<dbReference type="InterPro" id="IPR036864">
    <property type="entry name" value="Zn2-C6_fun-type_DNA-bd_sf"/>
</dbReference>
<dbReference type="RefSeq" id="XP_030995070.1">
    <property type="nucleotide sequence ID" value="XM_031140953.1"/>
</dbReference>
<dbReference type="STRING" id="1093900.A0A507B7H1"/>
<feature type="compositionally biased region" description="Acidic residues" evidence="7">
    <location>
        <begin position="441"/>
        <end position="460"/>
    </location>
</feature>
<keyword evidence="3" id="KW-0805">Transcription regulation</keyword>
<dbReference type="Proteomes" id="UP000319257">
    <property type="component" value="Unassembled WGS sequence"/>
</dbReference>
<keyword evidence="1" id="KW-0479">Metal-binding</keyword>
<evidence type="ECO:0000256" key="2">
    <source>
        <dbReference type="ARBA" id="ARBA00022833"/>
    </source>
</evidence>
<dbReference type="SUPFAM" id="SSF57701">
    <property type="entry name" value="Zn2/Cys6 DNA-binding domain"/>
    <property type="match status" value="1"/>
</dbReference>
<keyword evidence="5" id="KW-0804">Transcription</keyword>
<evidence type="ECO:0000313" key="9">
    <source>
        <dbReference type="EMBL" id="TPX13359.1"/>
    </source>
</evidence>
<dbReference type="GO" id="GO:0000978">
    <property type="term" value="F:RNA polymerase II cis-regulatory region sequence-specific DNA binding"/>
    <property type="evidence" value="ECO:0007669"/>
    <property type="project" value="TreeGrafter"/>
</dbReference>
<evidence type="ECO:0000256" key="7">
    <source>
        <dbReference type="SAM" id="MobiDB-lite"/>
    </source>
</evidence>
<keyword evidence="4" id="KW-0238">DNA-binding</keyword>
<protein>
    <recommendedName>
        <fullName evidence="8">Zn(2)-C6 fungal-type domain-containing protein</fullName>
    </recommendedName>
</protein>
<name>A0A507B7H1_9PEZI</name>
<dbReference type="GO" id="GO:0008270">
    <property type="term" value="F:zinc ion binding"/>
    <property type="evidence" value="ECO:0007669"/>
    <property type="project" value="InterPro"/>
</dbReference>
<dbReference type="InParanoid" id="A0A507B7H1"/>
<feature type="domain" description="Zn(2)-C6 fungal-type" evidence="8">
    <location>
        <begin position="15"/>
        <end position="45"/>
    </location>
</feature>
<evidence type="ECO:0000256" key="4">
    <source>
        <dbReference type="ARBA" id="ARBA00023125"/>
    </source>
</evidence>
<dbReference type="GO" id="GO:0005634">
    <property type="term" value="C:nucleus"/>
    <property type="evidence" value="ECO:0007669"/>
    <property type="project" value="TreeGrafter"/>
</dbReference>
<dbReference type="InterPro" id="IPR051430">
    <property type="entry name" value="Fungal_TF_Env_Response"/>
</dbReference>
<dbReference type="Pfam" id="PF00172">
    <property type="entry name" value="Zn_clus"/>
    <property type="match status" value="1"/>
</dbReference>
<evidence type="ECO:0000256" key="1">
    <source>
        <dbReference type="ARBA" id="ARBA00022723"/>
    </source>
</evidence>
<dbReference type="CDD" id="cd00067">
    <property type="entry name" value="GAL4"/>
    <property type="match status" value="1"/>
</dbReference>
<dbReference type="PROSITE" id="PS00463">
    <property type="entry name" value="ZN2_CY6_FUNGAL_1"/>
    <property type="match status" value="1"/>
</dbReference>